<evidence type="ECO:0000313" key="4">
    <source>
        <dbReference type="Proteomes" id="UP000249616"/>
    </source>
</evidence>
<keyword evidence="1" id="KW-0560">Oxidoreductase</keyword>
<sequence length="301" mass="31428">MSHAVRLWQGQAPTSDPHQTFTAAAVSGFRVPAGIGVTLMPFRHPFDAALQARTLSLTLGHPLVVGYGPGTADVQRRLLGEEYTSQLGATRDYLTIVRGLLNDGGIAYKGKHFTCDATLKRVPGPPIELGLGVLRPGMARLAGEIADVAITWMTPASYLADVIVPALDAGATAAGRPRPRLTAIVPVALSGPDRVATQLVLASNAGHLRQPNYAGMLRLSGIDIDMTNPEAGAEALIEGGGFLFGTGEELAHQLDQFRQAGADEIVLNVTGVAAKFGSRVALNDLQTMLADIPQAGSAAAQ</sequence>
<dbReference type="CDD" id="cd01097">
    <property type="entry name" value="Tetrahydromethanopterin_reductase"/>
    <property type="match status" value="1"/>
</dbReference>
<dbReference type="Gene3D" id="3.20.20.30">
    <property type="entry name" value="Luciferase-like domain"/>
    <property type="match status" value="1"/>
</dbReference>
<dbReference type="PANTHER" id="PTHR43244">
    <property type="match status" value="1"/>
</dbReference>
<evidence type="ECO:0000259" key="2">
    <source>
        <dbReference type="Pfam" id="PF00296"/>
    </source>
</evidence>
<dbReference type="Proteomes" id="UP000249616">
    <property type="component" value="Chromosome"/>
</dbReference>
<protein>
    <submittedName>
        <fullName evidence="3">5,10-methylene tetrahydromethanopterin reductase</fullName>
    </submittedName>
</protein>
<dbReference type="InterPro" id="IPR050564">
    <property type="entry name" value="F420-G6PD/mer"/>
</dbReference>
<dbReference type="AlphaFoldDB" id="A0A2Z4JAT0"/>
<dbReference type="InterPro" id="IPR011251">
    <property type="entry name" value="Luciferase-like_dom"/>
</dbReference>
<dbReference type="EMBL" id="CP030073">
    <property type="protein sequence ID" value="AWW42179.1"/>
    <property type="molecule type" value="Genomic_DNA"/>
</dbReference>
<dbReference type="Pfam" id="PF00296">
    <property type="entry name" value="Bac_luciferase"/>
    <property type="match status" value="1"/>
</dbReference>
<gene>
    <name evidence="3" type="ORF">DN051_01310</name>
</gene>
<dbReference type="SUPFAM" id="SSF51679">
    <property type="entry name" value="Bacterial luciferase-like"/>
    <property type="match status" value="1"/>
</dbReference>
<dbReference type="InterPro" id="IPR036661">
    <property type="entry name" value="Luciferase-like_sf"/>
</dbReference>
<name>A0A2Z4JAT0_9ACTN</name>
<reference evidence="3 4" key="1">
    <citation type="journal article" date="2019" name="Int. J. Syst. Evol. Microbiol.">
        <title>Streptomyces cadmiisoli sp. nov., a novel actinomycete isolated from cadmium-contaminated soil.</title>
        <authorList>
            <person name="Li K."/>
            <person name="Tang X."/>
            <person name="Zhao J."/>
            <person name="Guo Y."/>
            <person name="Tang Y."/>
            <person name="Gao J."/>
        </authorList>
    </citation>
    <scope>NUCLEOTIDE SEQUENCE [LARGE SCALE GENOMIC DNA]</scope>
    <source>
        <strain evidence="3 4">ZFG47</strain>
    </source>
</reference>
<dbReference type="KEGG" id="scad:DN051_01310"/>
<organism evidence="3 4">
    <name type="scientific">Streptomyces cadmiisoli</name>
    <dbReference type="NCBI Taxonomy" id="2184053"/>
    <lineage>
        <taxon>Bacteria</taxon>
        <taxon>Bacillati</taxon>
        <taxon>Actinomycetota</taxon>
        <taxon>Actinomycetes</taxon>
        <taxon>Kitasatosporales</taxon>
        <taxon>Streptomycetaceae</taxon>
        <taxon>Streptomyces</taxon>
        <taxon>Streptomyces aurantiacus group</taxon>
    </lineage>
</organism>
<proteinExistence type="predicted"/>
<evidence type="ECO:0000256" key="1">
    <source>
        <dbReference type="ARBA" id="ARBA00023002"/>
    </source>
</evidence>
<dbReference type="PANTHER" id="PTHR43244:SF1">
    <property type="entry name" value="5,10-METHYLENETETRAHYDROMETHANOPTERIN REDUCTASE"/>
    <property type="match status" value="1"/>
</dbReference>
<dbReference type="GO" id="GO:0016705">
    <property type="term" value="F:oxidoreductase activity, acting on paired donors, with incorporation or reduction of molecular oxygen"/>
    <property type="evidence" value="ECO:0007669"/>
    <property type="project" value="InterPro"/>
</dbReference>
<accession>A0A2Z4JAT0</accession>
<evidence type="ECO:0000313" key="3">
    <source>
        <dbReference type="EMBL" id="AWW42179.1"/>
    </source>
</evidence>
<feature type="domain" description="Luciferase-like" evidence="2">
    <location>
        <begin position="10"/>
        <end position="264"/>
    </location>
</feature>
<keyword evidence="4" id="KW-1185">Reference proteome</keyword>